<reference evidence="2" key="1">
    <citation type="journal article" date="2012" name="Mol. Plant Microbe Interact.">
        <title>A highly conserved effector in Fusarium oxysporum is required for full virulence on Arabidopsis.</title>
        <authorList>
            <person name="Thatcher L.F."/>
            <person name="Gardiner D.M."/>
            <person name="Kazan K."/>
            <person name="Manners J."/>
        </authorList>
    </citation>
    <scope>NUCLEOTIDE SEQUENCE [LARGE SCALE GENOMIC DNA]</scope>
    <source>
        <strain evidence="2">Fo5176</strain>
    </source>
</reference>
<reference evidence="1" key="2">
    <citation type="submission" date="2025-08" db="UniProtKB">
        <authorList>
            <consortium name="EnsemblFungi"/>
        </authorList>
    </citation>
    <scope>IDENTIFICATION</scope>
    <source>
        <strain evidence="1">4287 / CBS 123668 / FGSC 9935 / NRRL 34936</strain>
    </source>
</reference>
<protein>
    <submittedName>
        <fullName evidence="1">Uncharacterized protein</fullName>
    </submittedName>
</protein>
<evidence type="ECO:0000313" key="2">
    <source>
        <dbReference type="Proteomes" id="UP000002489"/>
    </source>
</evidence>
<dbReference type="EnsemblFungi" id="FOXG_05181T0">
    <property type="protein sequence ID" value="FOXG_05181P0"/>
    <property type="gene ID" value="FOXG_05181"/>
</dbReference>
<organism evidence="1 2">
    <name type="scientific">Fusarium oxysporum (strain Fo5176)</name>
    <name type="common">Fusarium vascular wilt</name>
    <dbReference type="NCBI Taxonomy" id="660025"/>
    <lineage>
        <taxon>Eukaryota</taxon>
        <taxon>Fungi</taxon>
        <taxon>Dikarya</taxon>
        <taxon>Ascomycota</taxon>
        <taxon>Pezizomycotina</taxon>
        <taxon>Sordariomycetes</taxon>
        <taxon>Hypocreomycetidae</taxon>
        <taxon>Hypocreales</taxon>
        <taxon>Nectriaceae</taxon>
        <taxon>Fusarium</taxon>
        <taxon>Fusarium oxysporum species complex</taxon>
    </lineage>
</organism>
<evidence type="ECO:0000313" key="1">
    <source>
        <dbReference type="EnsemblFungi" id="FOXG_05181P0"/>
    </source>
</evidence>
<dbReference type="Proteomes" id="UP000002489">
    <property type="component" value="Unassembled WGS sequence"/>
</dbReference>
<proteinExistence type="predicted"/>
<dbReference type="AlphaFoldDB" id="A0A0D2XMK4"/>
<name>A0A0D2XMK4_FUSOF</name>
<sequence>MTWSHAAGSSLSMLISHDATGKGTISGLYASAESLEKYQYKYLLFSAKGSSWQGHYSYYSRSLSGSLDDKNQKRVITGGFSSWVQSGGSSLLRAASATSATVGSSAPKASPDAGVTHALSSEDEFSDLDMRDLDGVDFQQLESQVLGRLQLLPLDAPKLIDGASSSDSFETKSI</sequence>
<accession>A0A0D2XMK4</accession>